<organism evidence="2 3">
    <name type="scientific">Methylobacterium oryzae CBMB20</name>
    <dbReference type="NCBI Taxonomy" id="693986"/>
    <lineage>
        <taxon>Bacteria</taxon>
        <taxon>Pseudomonadati</taxon>
        <taxon>Pseudomonadota</taxon>
        <taxon>Alphaproteobacteria</taxon>
        <taxon>Hyphomicrobiales</taxon>
        <taxon>Methylobacteriaceae</taxon>
        <taxon>Methylobacterium</taxon>
    </lineage>
</organism>
<dbReference type="AlphaFoldDB" id="A0A089P1I9"/>
<gene>
    <name evidence="2" type="ORF">MOC_4890</name>
</gene>
<dbReference type="Pfam" id="PF11454">
    <property type="entry name" value="DUF3016"/>
    <property type="match status" value="1"/>
</dbReference>
<keyword evidence="1" id="KW-0732">Signal</keyword>
<reference evidence="2 3" key="1">
    <citation type="journal article" date="2014" name="PLoS ONE">
        <title>Genome Information of Methylobacterium oryzae, a Plant-Probiotic Methylotroph in the Phyllosphere.</title>
        <authorList>
            <person name="Kwak M.J."/>
            <person name="Jeong H."/>
            <person name="Madhaiyan M."/>
            <person name="Lee Y."/>
            <person name="Sa T.M."/>
            <person name="Oh T.K."/>
            <person name="Kim J.F."/>
        </authorList>
    </citation>
    <scope>NUCLEOTIDE SEQUENCE [LARGE SCALE GENOMIC DNA]</scope>
    <source>
        <strain evidence="2 3">CBMB20</strain>
    </source>
</reference>
<dbReference type="InterPro" id="IPR021557">
    <property type="entry name" value="DUF3016"/>
</dbReference>
<sequence length="189" mass="20987">MCRRLAGGWAGFAILVLLPLAGPAAAQVQAQIVQAQVAEAPIVQAQVHVRYADPDRFTDAENRFGSGQPLRVTLAELTRIFRDLGTARLRPDERLDIIVLDVDLAGFERPGFATPTGLRVVTDATPPRIRLAYVLHRGGRIVAQGEDTVTDINFLLTSNPRFSTGSLYYERQLLRDWFARRFPEPAGRH</sequence>
<evidence type="ECO:0000313" key="2">
    <source>
        <dbReference type="EMBL" id="AIQ92645.1"/>
    </source>
</evidence>
<feature type="chain" id="PRO_5001848337" evidence="1">
    <location>
        <begin position="27"/>
        <end position="189"/>
    </location>
</feature>
<keyword evidence="3" id="KW-1185">Reference proteome</keyword>
<dbReference type="Proteomes" id="UP000029492">
    <property type="component" value="Chromosome"/>
</dbReference>
<dbReference type="STRING" id="693986.MOC_4890"/>
<dbReference type="eggNOG" id="ENOG50331S4">
    <property type="taxonomic scope" value="Bacteria"/>
</dbReference>
<evidence type="ECO:0000256" key="1">
    <source>
        <dbReference type="SAM" id="SignalP"/>
    </source>
</evidence>
<dbReference type="HOGENOM" id="CLU_100616_1_0_5"/>
<feature type="signal peptide" evidence="1">
    <location>
        <begin position="1"/>
        <end position="26"/>
    </location>
</feature>
<protein>
    <submittedName>
        <fullName evidence="2">Protein of unassigned function</fullName>
    </submittedName>
</protein>
<dbReference type="EMBL" id="CP003811">
    <property type="protein sequence ID" value="AIQ92645.1"/>
    <property type="molecule type" value="Genomic_DNA"/>
</dbReference>
<name>A0A089P1I9_9HYPH</name>
<dbReference type="RefSeq" id="WP_043759539.1">
    <property type="nucleotide sequence ID" value="NZ_CP003811.1"/>
</dbReference>
<dbReference type="KEGG" id="mor:MOC_4890"/>
<proteinExistence type="predicted"/>
<evidence type="ECO:0000313" key="3">
    <source>
        <dbReference type="Proteomes" id="UP000029492"/>
    </source>
</evidence>
<accession>A0A089P1I9</accession>